<gene>
    <name evidence="1" type="ORF">HF854_07130</name>
</gene>
<comment type="caution">
    <text evidence="1">The sequence shown here is derived from an EMBL/GenBank/DDBJ whole genome shotgun (WGS) entry which is preliminary data.</text>
</comment>
<evidence type="ECO:0000313" key="2">
    <source>
        <dbReference type="Proteomes" id="UP000522333"/>
    </source>
</evidence>
<organism evidence="1 2">
    <name type="scientific">Desulfovibrio piger</name>
    <dbReference type="NCBI Taxonomy" id="901"/>
    <lineage>
        <taxon>Bacteria</taxon>
        <taxon>Pseudomonadati</taxon>
        <taxon>Thermodesulfobacteriota</taxon>
        <taxon>Desulfovibrionia</taxon>
        <taxon>Desulfovibrionales</taxon>
        <taxon>Desulfovibrionaceae</taxon>
        <taxon>Desulfovibrio</taxon>
    </lineage>
</organism>
<accession>A0A848CFG6</accession>
<proteinExistence type="predicted"/>
<dbReference type="Proteomes" id="UP000522333">
    <property type="component" value="Unassembled WGS sequence"/>
</dbReference>
<dbReference type="RefSeq" id="WP_168935672.1">
    <property type="nucleotide sequence ID" value="NZ_CAJKKT010000018.1"/>
</dbReference>
<evidence type="ECO:0000313" key="1">
    <source>
        <dbReference type="EMBL" id="NME52304.1"/>
    </source>
</evidence>
<dbReference type="EMBL" id="JABAFY010000022">
    <property type="protein sequence ID" value="NME52304.1"/>
    <property type="molecule type" value="Genomic_DNA"/>
</dbReference>
<reference evidence="1 2" key="1">
    <citation type="submission" date="2020-04" db="EMBL/GenBank/DDBJ databases">
        <authorList>
            <person name="Hitch T.C.A."/>
            <person name="Wylensek D."/>
            <person name="Clavel T."/>
        </authorList>
    </citation>
    <scope>NUCLEOTIDE SEQUENCE [LARGE SCALE GENOMIC DNA]</scope>
    <source>
        <strain evidence="1 2">PG-251-APC-1</strain>
    </source>
</reference>
<sequence length="83" mass="8983">MALEKFFTTFFIIFCRVPIRTPRQGRGGLVPGTDFQAPGEVPVPILAQAAIYFVFPGADVKLSKKVGALPFLAMSGYGFITTV</sequence>
<name>A0A848CFG6_9BACT</name>
<dbReference type="AlphaFoldDB" id="A0A848CFG6"/>
<protein>
    <submittedName>
        <fullName evidence="1">Uncharacterized protein</fullName>
    </submittedName>
</protein>